<feature type="region of interest" description="Disordered" evidence="1">
    <location>
        <begin position="1"/>
        <end position="103"/>
    </location>
</feature>
<dbReference type="GO" id="GO:0046982">
    <property type="term" value="F:protein heterodimerization activity"/>
    <property type="evidence" value="ECO:0007669"/>
    <property type="project" value="InterPro"/>
</dbReference>
<organism evidence="2 3">
    <name type="scientific">Caerostris darwini</name>
    <dbReference type="NCBI Taxonomy" id="1538125"/>
    <lineage>
        <taxon>Eukaryota</taxon>
        <taxon>Metazoa</taxon>
        <taxon>Ecdysozoa</taxon>
        <taxon>Arthropoda</taxon>
        <taxon>Chelicerata</taxon>
        <taxon>Arachnida</taxon>
        <taxon>Araneae</taxon>
        <taxon>Araneomorphae</taxon>
        <taxon>Entelegynae</taxon>
        <taxon>Araneoidea</taxon>
        <taxon>Araneidae</taxon>
        <taxon>Caerostris</taxon>
    </lineage>
</organism>
<feature type="compositionally biased region" description="Pro residues" evidence="1">
    <location>
        <begin position="42"/>
        <end position="53"/>
    </location>
</feature>
<dbReference type="AlphaFoldDB" id="A0AAV4SD00"/>
<dbReference type="Proteomes" id="UP001054837">
    <property type="component" value="Unassembled WGS sequence"/>
</dbReference>
<reference evidence="2 3" key="1">
    <citation type="submission" date="2021-06" db="EMBL/GenBank/DDBJ databases">
        <title>Caerostris darwini draft genome.</title>
        <authorList>
            <person name="Kono N."/>
            <person name="Arakawa K."/>
        </authorList>
    </citation>
    <scope>NUCLEOTIDE SEQUENCE [LARGE SCALE GENOMIC DNA]</scope>
</reference>
<evidence type="ECO:0000313" key="3">
    <source>
        <dbReference type="Proteomes" id="UP001054837"/>
    </source>
</evidence>
<protein>
    <submittedName>
        <fullName evidence="2">Uncharacterized protein</fullName>
    </submittedName>
</protein>
<keyword evidence="3" id="KW-1185">Reference proteome</keyword>
<comment type="caution">
    <text evidence="2">The sequence shown here is derived from an EMBL/GenBank/DDBJ whole genome shotgun (WGS) entry which is preliminary data.</text>
</comment>
<sequence>PASTTSPPPASATPTVSAGRTHRSGRFFPYLKPASSAVAARRPPPAAPSPPPTTTTAVSPPTPPPQTTGPVTRSQTGSLPRPSAKRPLAEPTTTASKRLQKAWQLSDAETQDLREWQKAAHQRFEALKSVAQMDPGTVSSRKRRSIEEANRPSLSLKKLMDTSDLLISPTAFARLGRGVLAEVAPKKKLHFAGAALKVLQRAAEDITVSSLAVMYDFTKHRKGIELKRKDFNIFRAIFKGSYPYFKF</sequence>
<feature type="non-terminal residue" evidence="2">
    <location>
        <position position="1"/>
    </location>
</feature>
<gene>
    <name evidence="2" type="ORF">CDAR_568051</name>
</gene>
<accession>A0AAV4SD00</accession>
<name>A0AAV4SD00_9ARAC</name>
<evidence type="ECO:0000313" key="2">
    <source>
        <dbReference type="EMBL" id="GIY31066.1"/>
    </source>
</evidence>
<dbReference type="Gene3D" id="1.10.20.10">
    <property type="entry name" value="Histone, subunit A"/>
    <property type="match status" value="1"/>
</dbReference>
<dbReference type="InterPro" id="IPR009072">
    <property type="entry name" value="Histone-fold"/>
</dbReference>
<dbReference type="EMBL" id="BPLQ01007601">
    <property type="protein sequence ID" value="GIY31066.1"/>
    <property type="molecule type" value="Genomic_DNA"/>
</dbReference>
<proteinExistence type="predicted"/>
<dbReference type="SUPFAM" id="SSF47113">
    <property type="entry name" value="Histone-fold"/>
    <property type="match status" value="1"/>
</dbReference>
<feature type="compositionally biased region" description="Pro residues" evidence="1">
    <location>
        <begin position="1"/>
        <end position="11"/>
    </location>
</feature>
<evidence type="ECO:0000256" key="1">
    <source>
        <dbReference type="SAM" id="MobiDB-lite"/>
    </source>
</evidence>